<organism evidence="2 6">
    <name type="scientific">Crassostrea virginica</name>
    <name type="common">Eastern oyster</name>
    <dbReference type="NCBI Taxonomy" id="6565"/>
    <lineage>
        <taxon>Eukaryota</taxon>
        <taxon>Metazoa</taxon>
        <taxon>Spiralia</taxon>
        <taxon>Lophotrochozoa</taxon>
        <taxon>Mollusca</taxon>
        <taxon>Bivalvia</taxon>
        <taxon>Autobranchia</taxon>
        <taxon>Pteriomorphia</taxon>
        <taxon>Ostreida</taxon>
        <taxon>Ostreoidea</taxon>
        <taxon>Ostreidae</taxon>
        <taxon>Crassostrea</taxon>
    </lineage>
</organism>
<protein>
    <submittedName>
        <fullName evidence="3 4">Uncharacterized protein LOC111120497</fullName>
    </submittedName>
</protein>
<dbReference type="RefSeq" id="XP_022316950.1">
    <property type="nucleotide sequence ID" value="XM_022461242.1"/>
</dbReference>
<feature type="region of interest" description="Disordered" evidence="1">
    <location>
        <begin position="156"/>
        <end position="262"/>
    </location>
</feature>
<dbReference type="RefSeq" id="XP_022316951.1">
    <property type="nucleotide sequence ID" value="XM_022461243.1"/>
</dbReference>
<gene>
    <name evidence="3 4 5 6 7" type="primary">LOC111120497</name>
</gene>
<feature type="compositionally biased region" description="Acidic residues" evidence="1">
    <location>
        <begin position="38"/>
        <end position="50"/>
    </location>
</feature>
<evidence type="ECO:0000313" key="6">
    <source>
        <dbReference type="RefSeq" id="XP_022316950.1"/>
    </source>
</evidence>
<dbReference type="RefSeq" id="XP_022316948.1">
    <property type="nucleotide sequence ID" value="XM_022461240.1"/>
</dbReference>
<feature type="region of interest" description="Disordered" evidence="1">
    <location>
        <begin position="37"/>
        <end position="76"/>
    </location>
</feature>
<evidence type="ECO:0000313" key="4">
    <source>
        <dbReference type="RefSeq" id="XP_022316948.1"/>
    </source>
</evidence>
<dbReference type="GeneID" id="111120497"/>
<evidence type="ECO:0000256" key="1">
    <source>
        <dbReference type="SAM" id="MobiDB-lite"/>
    </source>
</evidence>
<dbReference type="RefSeq" id="XP_022316949.1">
    <property type="nucleotide sequence ID" value="XM_022461241.1"/>
</dbReference>
<dbReference type="OrthoDB" id="6142227at2759"/>
<feature type="compositionally biased region" description="Basic and acidic residues" evidence="1">
    <location>
        <begin position="164"/>
        <end position="176"/>
    </location>
</feature>
<dbReference type="AlphaFoldDB" id="A0A8B8CME5"/>
<name>A0A8B8CME5_CRAVI</name>
<dbReference type="Proteomes" id="UP000694844">
    <property type="component" value="Chromosome 2"/>
</dbReference>
<reference evidence="3 4" key="1">
    <citation type="submission" date="2025-04" db="UniProtKB">
        <authorList>
            <consortium name="RefSeq"/>
        </authorList>
    </citation>
    <scope>IDENTIFICATION</scope>
    <source>
        <tissue evidence="3 4">Whole sample</tissue>
    </source>
</reference>
<sequence length="262" mass="28379">MSSCREGCRRAFRGILHIPGCKTLCFKCVLLPCYSNTDSDDEKEKDDEGYDSYGNTETHAHPNPEDGHDTSGSLGQVTQHDYVNSVQYTNIEIAEIAQAHSSDNVYVPMQLESLDHLTATRGASSGDREHFADTELLTCKLRVECPNPSTSYVNVPESSPLLKRTGDRVSEKDSSLTRKVGGGVESEEVAESQSCVSKQHSKMAENQGATDHNALELPYVDGAGTRAEDRPLGVTSPPSASTAVEEIDGPSGKKMVLLETDL</sequence>
<evidence type="ECO:0000313" key="3">
    <source>
        <dbReference type="RefSeq" id="XP_022316947.1"/>
    </source>
</evidence>
<feature type="compositionally biased region" description="Basic and acidic residues" evidence="1">
    <location>
        <begin position="58"/>
        <end position="69"/>
    </location>
</feature>
<dbReference type="KEGG" id="cvn:111120497"/>
<keyword evidence="2" id="KW-1185">Reference proteome</keyword>
<evidence type="ECO:0000313" key="7">
    <source>
        <dbReference type="RefSeq" id="XP_022316951.1"/>
    </source>
</evidence>
<evidence type="ECO:0000313" key="2">
    <source>
        <dbReference type="Proteomes" id="UP000694844"/>
    </source>
</evidence>
<evidence type="ECO:0000313" key="5">
    <source>
        <dbReference type="RefSeq" id="XP_022316949.1"/>
    </source>
</evidence>
<accession>A0A8B8CME5</accession>
<dbReference type="RefSeq" id="XP_022316947.1">
    <property type="nucleotide sequence ID" value="XM_022461239.1"/>
</dbReference>
<proteinExistence type="predicted"/>